<name>A0A926DK75_9FIRM</name>
<dbReference type="InterPro" id="IPR050463">
    <property type="entry name" value="Gfo/Idh/MocA_oxidrdct_glycsds"/>
</dbReference>
<proteinExistence type="predicted"/>
<dbReference type="RefSeq" id="WP_249280350.1">
    <property type="nucleotide sequence ID" value="NZ_JACRSS010000003.1"/>
</dbReference>
<evidence type="ECO:0000259" key="3">
    <source>
        <dbReference type="Pfam" id="PF22725"/>
    </source>
</evidence>
<keyword evidence="1" id="KW-0560">Oxidoreductase</keyword>
<dbReference type="EMBL" id="JACRSS010000003">
    <property type="protein sequence ID" value="MBC8538620.1"/>
    <property type="molecule type" value="Genomic_DNA"/>
</dbReference>
<dbReference type="GO" id="GO:0016491">
    <property type="term" value="F:oxidoreductase activity"/>
    <property type="evidence" value="ECO:0007669"/>
    <property type="project" value="UniProtKB-KW"/>
</dbReference>
<dbReference type="PANTHER" id="PTHR43818">
    <property type="entry name" value="BCDNA.GH03377"/>
    <property type="match status" value="1"/>
</dbReference>
<keyword evidence="5" id="KW-1185">Reference proteome</keyword>
<dbReference type="Proteomes" id="UP000617951">
    <property type="component" value="Unassembled WGS sequence"/>
</dbReference>
<dbReference type="SUPFAM" id="SSF55347">
    <property type="entry name" value="Glyceraldehyde-3-phosphate dehydrogenase-like, C-terminal domain"/>
    <property type="match status" value="1"/>
</dbReference>
<reference evidence="4" key="1">
    <citation type="submission" date="2020-08" db="EMBL/GenBank/DDBJ databases">
        <title>Genome public.</title>
        <authorList>
            <person name="Liu C."/>
            <person name="Sun Q."/>
        </authorList>
    </citation>
    <scope>NUCLEOTIDE SEQUENCE</scope>
    <source>
        <strain evidence="4">NSJ-63</strain>
    </source>
</reference>
<feature type="domain" description="GFO/IDH/MocA-like oxidoreductase" evidence="3">
    <location>
        <begin position="132"/>
        <end position="251"/>
    </location>
</feature>
<sequence length="323" mass="35656">MKKKMIIIGATGSAYKRTIPALRDSEICEVTAIQGRNEEKLKKTCGEYGIGRYYLDAGEMLEKEEYDLIYIANPPFLHKEMIEKCAKTDAPIICEKPLARNHAEGMEIGELLAAGGRPFMVAHHLRHQQAFSDIKKIIASGEIGTVASGWGQWGFAINPEAPSSAWKLNKELGGGGTFSDNGIHVVDFILGLFGEPERAIGVSRLDGFKESFGNETMLLLYGDKDIAVHSSHTLPSQGNHLLLYGTKGCIEIFGGMSEKCIRRMDVTTGDGKRTIEYPEENLYKNEVEDFIRHYLEGETDACRGTTLPEAIAALRLIDEIRGA</sequence>
<dbReference type="GO" id="GO:0000166">
    <property type="term" value="F:nucleotide binding"/>
    <property type="evidence" value="ECO:0007669"/>
    <property type="project" value="InterPro"/>
</dbReference>
<protein>
    <submittedName>
        <fullName evidence="4">Gfo/Idh/MocA family oxidoreductase</fullName>
    </submittedName>
</protein>
<dbReference type="InterPro" id="IPR055170">
    <property type="entry name" value="GFO_IDH_MocA-like_dom"/>
</dbReference>
<accession>A0A926DK75</accession>
<evidence type="ECO:0000313" key="5">
    <source>
        <dbReference type="Proteomes" id="UP000617951"/>
    </source>
</evidence>
<dbReference type="AlphaFoldDB" id="A0A926DK75"/>
<dbReference type="Pfam" id="PF22725">
    <property type="entry name" value="GFO_IDH_MocA_C3"/>
    <property type="match status" value="1"/>
</dbReference>
<dbReference type="SUPFAM" id="SSF51735">
    <property type="entry name" value="NAD(P)-binding Rossmann-fold domains"/>
    <property type="match status" value="1"/>
</dbReference>
<evidence type="ECO:0000313" key="4">
    <source>
        <dbReference type="EMBL" id="MBC8538620.1"/>
    </source>
</evidence>
<dbReference type="Gene3D" id="3.40.50.720">
    <property type="entry name" value="NAD(P)-binding Rossmann-like Domain"/>
    <property type="match status" value="1"/>
</dbReference>
<dbReference type="InterPro" id="IPR036291">
    <property type="entry name" value="NAD(P)-bd_dom_sf"/>
</dbReference>
<gene>
    <name evidence="4" type="ORF">H8693_06695</name>
</gene>
<dbReference type="PANTHER" id="PTHR43818:SF11">
    <property type="entry name" value="BCDNA.GH03377"/>
    <property type="match status" value="1"/>
</dbReference>
<dbReference type="InterPro" id="IPR000683">
    <property type="entry name" value="Gfo/Idh/MocA-like_OxRdtase_N"/>
</dbReference>
<evidence type="ECO:0000256" key="1">
    <source>
        <dbReference type="ARBA" id="ARBA00023002"/>
    </source>
</evidence>
<dbReference type="Gene3D" id="3.30.360.10">
    <property type="entry name" value="Dihydrodipicolinate Reductase, domain 2"/>
    <property type="match status" value="1"/>
</dbReference>
<organism evidence="4 5">
    <name type="scientific">Guopingia tenuis</name>
    <dbReference type="NCBI Taxonomy" id="2763656"/>
    <lineage>
        <taxon>Bacteria</taxon>
        <taxon>Bacillati</taxon>
        <taxon>Bacillota</taxon>
        <taxon>Clostridia</taxon>
        <taxon>Christensenellales</taxon>
        <taxon>Christensenellaceae</taxon>
        <taxon>Guopingia</taxon>
    </lineage>
</organism>
<feature type="domain" description="Gfo/Idh/MocA-like oxidoreductase N-terminal" evidence="2">
    <location>
        <begin position="4"/>
        <end position="123"/>
    </location>
</feature>
<evidence type="ECO:0000259" key="2">
    <source>
        <dbReference type="Pfam" id="PF01408"/>
    </source>
</evidence>
<dbReference type="Pfam" id="PF01408">
    <property type="entry name" value="GFO_IDH_MocA"/>
    <property type="match status" value="1"/>
</dbReference>
<comment type="caution">
    <text evidence="4">The sequence shown here is derived from an EMBL/GenBank/DDBJ whole genome shotgun (WGS) entry which is preliminary data.</text>
</comment>